<evidence type="ECO:0000259" key="6">
    <source>
        <dbReference type="PROSITE" id="PS51007"/>
    </source>
</evidence>
<keyword evidence="8" id="KW-1185">Reference proteome</keyword>
<evidence type="ECO:0000313" key="7">
    <source>
        <dbReference type="EMBL" id="MFD1314609.1"/>
    </source>
</evidence>
<protein>
    <submittedName>
        <fullName evidence="7">C-type cytochrome</fullName>
    </submittedName>
</protein>
<dbReference type="PROSITE" id="PS51007">
    <property type="entry name" value="CYTC"/>
    <property type="match status" value="1"/>
</dbReference>
<dbReference type="EMBL" id="JBHTMY010000002">
    <property type="protein sequence ID" value="MFD1314609.1"/>
    <property type="molecule type" value="Genomic_DNA"/>
</dbReference>
<dbReference type="InterPro" id="IPR036909">
    <property type="entry name" value="Cyt_c-like_dom_sf"/>
</dbReference>
<keyword evidence="3 4" id="KW-0408">Iron</keyword>
<evidence type="ECO:0000313" key="8">
    <source>
        <dbReference type="Proteomes" id="UP001597201"/>
    </source>
</evidence>
<dbReference type="InterPro" id="IPR009056">
    <property type="entry name" value="Cyt_c-like_dom"/>
</dbReference>
<organism evidence="7 8">
    <name type="scientific">Namhaeicola litoreus</name>
    <dbReference type="NCBI Taxonomy" id="1052145"/>
    <lineage>
        <taxon>Bacteria</taxon>
        <taxon>Pseudomonadati</taxon>
        <taxon>Bacteroidota</taxon>
        <taxon>Flavobacteriia</taxon>
        <taxon>Flavobacteriales</taxon>
        <taxon>Flavobacteriaceae</taxon>
        <taxon>Namhaeicola</taxon>
    </lineage>
</organism>
<comment type="caution">
    <text evidence="7">The sequence shown here is derived from an EMBL/GenBank/DDBJ whole genome shotgun (WGS) entry which is preliminary data.</text>
</comment>
<evidence type="ECO:0000256" key="1">
    <source>
        <dbReference type="ARBA" id="ARBA00022617"/>
    </source>
</evidence>
<evidence type="ECO:0000256" key="2">
    <source>
        <dbReference type="ARBA" id="ARBA00022723"/>
    </source>
</evidence>
<gene>
    <name evidence="7" type="ORF">ACFQ39_03190</name>
</gene>
<reference evidence="8" key="1">
    <citation type="journal article" date="2019" name="Int. J. Syst. Evol. Microbiol.">
        <title>The Global Catalogue of Microorganisms (GCM) 10K type strain sequencing project: providing services to taxonomists for standard genome sequencing and annotation.</title>
        <authorList>
            <consortium name="The Broad Institute Genomics Platform"/>
            <consortium name="The Broad Institute Genome Sequencing Center for Infectious Disease"/>
            <person name="Wu L."/>
            <person name="Ma J."/>
        </authorList>
    </citation>
    <scope>NUCLEOTIDE SEQUENCE [LARGE SCALE GENOMIC DNA]</scope>
    <source>
        <strain evidence="8">CCUG 61485</strain>
    </source>
</reference>
<evidence type="ECO:0000256" key="3">
    <source>
        <dbReference type="ARBA" id="ARBA00023004"/>
    </source>
</evidence>
<accession>A0ABW3XYE5</accession>
<name>A0ABW3XYE5_9FLAO</name>
<feature type="compositionally biased region" description="Basic and acidic residues" evidence="5">
    <location>
        <begin position="26"/>
        <end position="47"/>
    </location>
</feature>
<sequence>MLKKMIFTATFAFFMLSCGGEKKENAESAEPKAAETPKAIDPKEDKGVGPITSLSLGEIDPTLAATGEELFKNKCTACHKIEKRFVGPALKGITEKRTPEWIMNMILVPEKMVAENEAAKQLLAEYLSPMANQSLTEEEARAILEYFRTQK</sequence>
<keyword evidence="2 4" id="KW-0479">Metal-binding</keyword>
<evidence type="ECO:0000256" key="4">
    <source>
        <dbReference type="PROSITE-ProRule" id="PRU00433"/>
    </source>
</evidence>
<dbReference type="SUPFAM" id="SSF46626">
    <property type="entry name" value="Cytochrome c"/>
    <property type="match status" value="1"/>
</dbReference>
<dbReference type="RefSeq" id="WP_377176378.1">
    <property type="nucleotide sequence ID" value="NZ_JBHTMY010000002.1"/>
</dbReference>
<proteinExistence type="predicted"/>
<keyword evidence="1 4" id="KW-0349">Heme</keyword>
<evidence type="ECO:0000256" key="5">
    <source>
        <dbReference type="SAM" id="MobiDB-lite"/>
    </source>
</evidence>
<dbReference type="PROSITE" id="PS51257">
    <property type="entry name" value="PROKAR_LIPOPROTEIN"/>
    <property type="match status" value="1"/>
</dbReference>
<dbReference type="Proteomes" id="UP001597201">
    <property type="component" value="Unassembled WGS sequence"/>
</dbReference>
<feature type="domain" description="Cytochrome c" evidence="6">
    <location>
        <begin position="62"/>
        <end position="151"/>
    </location>
</feature>
<dbReference type="Pfam" id="PF00034">
    <property type="entry name" value="Cytochrom_C"/>
    <property type="match status" value="1"/>
</dbReference>
<dbReference type="Gene3D" id="1.10.760.10">
    <property type="entry name" value="Cytochrome c-like domain"/>
    <property type="match status" value="1"/>
</dbReference>
<feature type="region of interest" description="Disordered" evidence="5">
    <location>
        <begin position="26"/>
        <end position="54"/>
    </location>
</feature>